<reference evidence="1" key="1">
    <citation type="submission" date="2023-04" db="EMBL/GenBank/DDBJ databases">
        <title>Ambrosiozyma monospora NBRC 10751.</title>
        <authorList>
            <person name="Ichikawa N."/>
            <person name="Sato H."/>
            <person name="Tonouchi N."/>
        </authorList>
    </citation>
    <scope>NUCLEOTIDE SEQUENCE</scope>
    <source>
        <strain evidence="1">NBRC 10751</strain>
    </source>
</reference>
<protein>
    <submittedName>
        <fullName evidence="1">Unnamed protein product</fullName>
    </submittedName>
</protein>
<gene>
    <name evidence="1" type="ORF">Amon02_000360800</name>
</gene>
<proteinExistence type="predicted"/>
<evidence type="ECO:0000313" key="2">
    <source>
        <dbReference type="Proteomes" id="UP001165064"/>
    </source>
</evidence>
<keyword evidence="2" id="KW-1185">Reference proteome</keyword>
<accession>A0ACB5T1I6</accession>
<name>A0ACB5T1I6_AMBMO</name>
<sequence>MDFLTGIPTTENGFDSIMVIVDRLSKRSHFIPTKKTLTSQGAAQLYLDNVFKHHGIPQHITSDKDIRFMANFWHTIHRALGTELLFTTTNHPAADGQSERTMRVLNQLLRSYCDEYYNKWDTLLSVVEFAYNTTYQKSIDDIPFRVDYGYIPTGPAYALTWSEERFSPSAEQLQTTLKIIQRRVQDKLVEAQQKP</sequence>
<dbReference type="Proteomes" id="UP001165064">
    <property type="component" value="Unassembled WGS sequence"/>
</dbReference>
<evidence type="ECO:0000313" key="1">
    <source>
        <dbReference type="EMBL" id="GME78792.1"/>
    </source>
</evidence>
<organism evidence="1 2">
    <name type="scientific">Ambrosiozyma monospora</name>
    <name type="common">Yeast</name>
    <name type="synonym">Endomycopsis monosporus</name>
    <dbReference type="NCBI Taxonomy" id="43982"/>
    <lineage>
        <taxon>Eukaryota</taxon>
        <taxon>Fungi</taxon>
        <taxon>Dikarya</taxon>
        <taxon>Ascomycota</taxon>
        <taxon>Saccharomycotina</taxon>
        <taxon>Pichiomycetes</taxon>
        <taxon>Pichiales</taxon>
        <taxon>Pichiaceae</taxon>
        <taxon>Ambrosiozyma</taxon>
    </lineage>
</organism>
<comment type="caution">
    <text evidence="1">The sequence shown here is derived from an EMBL/GenBank/DDBJ whole genome shotgun (WGS) entry which is preliminary data.</text>
</comment>
<dbReference type="EMBL" id="BSXS01002328">
    <property type="protein sequence ID" value="GME78792.1"/>
    <property type="molecule type" value="Genomic_DNA"/>
</dbReference>